<evidence type="ECO:0000313" key="1">
    <source>
        <dbReference type="EMBL" id="UMM27147.1"/>
    </source>
</evidence>
<keyword evidence="2" id="KW-1185">Reference proteome</keyword>
<accession>A0AAE9JG00</accession>
<gene>
    <name evidence="1" type="ORF">L5515_010561</name>
</gene>
<reference evidence="1 2" key="1">
    <citation type="submission" date="2022-04" db="EMBL/GenBank/DDBJ databases">
        <title>Chromosome-level reference genomes for two strains of Caenorhabditis briggsae: an improved platform for comparative genomics.</title>
        <authorList>
            <person name="Stevens L."/>
            <person name="Andersen E."/>
        </authorList>
    </citation>
    <scope>NUCLEOTIDE SEQUENCE [LARGE SCALE GENOMIC DNA]</scope>
    <source>
        <strain evidence="1">VX34</strain>
        <tissue evidence="1">Whole-organism</tissue>
    </source>
</reference>
<name>A0AAE9JG00_CAEBR</name>
<proteinExistence type="predicted"/>
<dbReference type="Proteomes" id="UP000829354">
    <property type="component" value="Chromosome IV"/>
</dbReference>
<dbReference type="EMBL" id="CP092623">
    <property type="protein sequence ID" value="UMM27147.1"/>
    <property type="molecule type" value="Genomic_DNA"/>
</dbReference>
<dbReference type="AlphaFoldDB" id="A0AAE9JG00"/>
<organism evidence="1 2">
    <name type="scientific">Caenorhabditis briggsae</name>
    <dbReference type="NCBI Taxonomy" id="6238"/>
    <lineage>
        <taxon>Eukaryota</taxon>
        <taxon>Metazoa</taxon>
        <taxon>Ecdysozoa</taxon>
        <taxon>Nematoda</taxon>
        <taxon>Chromadorea</taxon>
        <taxon>Rhabditida</taxon>
        <taxon>Rhabditina</taxon>
        <taxon>Rhabditomorpha</taxon>
        <taxon>Rhabditoidea</taxon>
        <taxon>Rhabditidae</taxon>
        <taxon>Peloderinae</taxon>
        <taxon>Caenorhabditis</taxon>
    </lineage>
</organism>
<sequence>MLKVYLDEREEGVREEDFKKHVEEQSEVFKTSLFFVDFYPEKPTNMSFRIETRFIQVKLLILVKIGWTIIFNSTPERSQVFITNATACSCQGDR</sequence>
<protein>
    <submittedName>
        <fullName evidence="1">Uncharacterized protein</fullName>
    </submittedName>
</protein>
<evidence type="ECO:0000313" key="2">
    <source>
        <dbReference type="Proteomes" id="UP000829354"/>
    </source>
</evidence>